<name>A0A7G2EF98_ARATH</name>
<feature type="transmembrane region" description="Helical" evidence="5">
    <location>
        <begin position="1599"/>
        <end position="1618"/>
    </location>
</feature>
<dbReference type="Gene3D" id="1.25.10.10">
    <property type="entry name" value="Leucine-rich Repeat Variant"/>
    <property type="match status" value="1"/>
</dbReference>
<feature type="transmembrane region" description="Helical" evidence="5">
    <location>
        <begin position="1044"/>
        <end position="1062"/>
    </location>
</feature>
<dbReference type="CDD" id="cd00051">
    <property type="entry name" value="EFh"/>
    <property type="match status" value="1"/>
</dbReference>
<protein>
    <submittedName>
        <fullName evidence="7">(thale cress) hypothetical protein</fullName>
    </submittedName>
</protein>
<dbReference type="PANTHER" id="PTHR12758">
    <property type="entry name" value="APOPTOSIS INHIBITOR 5-RELATED"/>
    <property type="match status" value="1"/>
</dbReference>
<dbReference type="Pfam" id="PF13499">
    <property type="entry name" value="EF-hand_7"/>
    <property type="match status" value="2"/>
</dbReference>
<organism evidence="7 8">
    <name type="scientific">Arabidopsis thaliana</name>
    <name type="common">Mouse-ear cress</name>
    <dbReference type="NCBI Taxonomy" id="3702"/>
    <lineage>
        <taxon>Eukaryota</taxon>
        <taxon>Viridiplantae</taxon>
        <taxon>Streptophyta</taxon>
        <taxon>Embryophyta</taxon>
        <taxon>Tracheophyta</taxon>
        <taxon>Spermatophyta</taxon>
        <taxon>Magnoliopsida</taxon>
        <taxon>eudicotyledons</taxon>
        <taxon>Gunneridae</taxon>
        <taxon>Pentapetalae</taxon>
        <taxon>rosids</taxon>
        <taxon>malvids</taxon>
        <taxon>Brassicales</taxon>
        <taxon>Brassicaceae</taxon>
        <taxon>Camelineae</taxon>
        <taxon>Arabidopsis</taxon>
    </lineage>
</organism>
<feature type="transmembrane region" description="Helical" evidence="5">
    <location>
        <begin position="1499"/>
        <end position="1517"/>
    </location>
</feature>
<dbReference type="InterPro" id="IPR002048">
    <property type="entry name" value="EF_hand_dom"/>
</dbReference>
<dbReference type="EMBL" id="LR881467">
    <property type="protein sequence ID" value="CAD5320302.1"/>
    <property type="molecule type" value="Genomic_DNA"/>
</dbReference>
<feature type="transmembrane region" description="Helical" evidence="5">
    <location>
        <begin position="1523"/>
        <end position="1543"/>
    </location>
</feature>
<evidence type="ECO:0000256" key="1">
    <source>
        <dbReference type="ARBA" id="ARBA00009515"/>
    </source>
</evidence>
<feature type="transmembrane region" description="Helical" evidence="5">
    <location>
        <begin position="1278"/>
        <end position="1294"/>
    </location>
</feature>
<comment type="similarity">
    <text evidence="1">Belongs to the API5 family.</text>
</comment>
<gene>
    <name evidence="7" type="ORF">AT9943_LOCUS8433</name>
</gene>
<dbReference type="InterPro" id="IPR018247">
    <property type="entry name" value="EF_Hand_1_Ca_BS"/>
</dbReference>
<feature type="region of interest" description="Disordered" evidence="4">
    <location>
        <begin position="480"/>
        <end position="509"/>
    </location>
</feature>
<feature type="transmembrane region" description="Helical" evidence="5">
    <location>
        <begin position="1624"/>
        <end position="1646"/>
    </location>
</feature>
<dbReference type="InterPro" id="IPR008383">
    <property type="entry name" value="API5"/>
</dbReference>
<evidence type="ECO:0000313" key="7">
    <source>
        <dbReference type="EMBL" id="CAD5320302.1"/>
    </source>
</evidence>
<proteinExistence type="inferred from homology"/>
<dbReference type="PROSITE" id="PS50222">
    <property type="entry name" value="EF_HAND_2"/>
    <property type="match status" value="4"/>
</dbReference>
<dbReference type="PROSITE" id="PS00018">
    <property type="entry name" value="EF_HAND_1"/>
    <property type="match status" value="4"/>
</dbReference>
<feature type="transmembrane region" description="Helical" evidence="5">
    <location>
        <begin position="682"/>
        <end position="704"/>
    </location>
</feature>
<keyword evidence="3" id="KW-0106">Calcium</keyword>
<dbReference type="InterPro" id="IPR011989">
    <property type="entry name" value="ARM-like"/>
</dbReference>
<evidence type="ECO:0000313" key="8">
    <source>
        <dbReference type="Proteomes" id="UP000516314"/>
    </source>
</evidence>
<accession>A0A7G2EF98</accession>
<feature type="transmembrane region" description="Helical" evidence="5">
    <location>
        <begin position="1306"/>
        <end position="1328"/>
    </location>
</feature>
<feature type="domain" description="EF-hand" evidence="6">
    <location>
        <begin position="1407"/>
        <end position="1442"/>
    </location>
</feature>
<feature type="domain" description="EF-hand" evidence="6">
    <location>
        <begin position="829"/>
        <end position="864"/>
    </location>
</feature>
<dbReference type="GO" id="GO:0005509">
    <property type="term" value="F:calcium ion binding"/>
    <property type="evidence" value="ECO:0007669"/>
    <property type="project" value="InterPro"/>
</dbReference>
<dbReference type="Proteomes" id="UP000516314">
    <property type="component" value="Chromosome 2"/>
</dbReference>
<keyword evidence="5" id="KW-1133">Transmembrane helix</keyword>
<feature type="transmembrane region" description="Helical" evidence="5">
    <location>
        <begin position="967"/>
        <end position="990"/>
    </location>
</feature>
<keyword evidence="2" id="KW-0053">Apoptosis</keyword>
<dbReference type="SUPFAM" id="SSF48371">
    <property type="entry name" value="ARM repeat"/>
    <property type="match status" value="1"/>
</dbReference>
<feature type="transmembrane region" description="Helical" evidence="5">
    <location>
        <begin position="1158"/>
        <end position="1178"/>
    </location>
</feature>
<evidence type="ECO:0000256" key="3">
    <source>
        <dbReference type="ARBA" id="ARBA00022837"/>
    </source>
</evidence>
<sequence length="1652" mass="184590">MSENQSEEVQQIEKLYEFSERLNASKDKSQNVEDYEGIIKMSKTSMKAKQLASQLIPRYFKFFPSLSTEAFDAHMDCIDDGDLGVRVQAIRGLPLFCKDTPDILSKIVDVLVQLLNTEEPVERDAVHKALMSLLRQDPKASSTALFTHAGVTPTTDDQIREKVLNFIRDKVIPLKGELLKPQEEMERHITDLIKQSLEDVTGGEFKMFMDFLTSLSIFGGKAPPERMQELVEIIEGQADLNAQFEFSDTDHIDRLISCLQLALPFFARGAPSSRFLIYLNKHIIPVFDKLPEERKLDLLKALADISPYTTAQEARQLLPSIVELLKIYMPARKTGEEMNFTYVECLLYAFHHLAHKVPNATNSLCGYKIVTGQPSDRLGEDFSELNKDFTERLTIVEDLTKATMKKLTQGMTEHNKAMSAAKTDEEKASIKTKRQNTTTGLRTCNNILAMTKPLHAKVPPFIGDTNLNLSWKEATKPLASTTTTIGGKRPANSNNGSGNNVAAKKGRGSGTMQNQLVNKAFEGISSYGAGRGGNRGVTLFFSLLSIALIISGVSSRVLISHVPLNNSILISDGIHDALNHEFLTLDPPKSLSRTACVHVYGFLPCADNVEGYIFQVFSFGSLLIIGDYFLSEGRSKLFVIFEVGFYGGIIFPLLTMFPRIALMLSTGLSLSRDVASSFIDDNVGLTVGHTVFSLTIQWGACVVFSITGPRSDQADGLIEKLKILKGFVEARVEADPKNKKAAGIMLLSLSPFLMVTFSAIFDSHSWSHIIVLITLIISSSSTVVYFVYSYLDTANQEKSLDHARFELMSEVHKHLKRFSPKHLIKDGELSKESLKSLFKKTDKNKDGKIQISELKDLTIELSNFGRMRYDINELAKAFLEDFDGDNDGELEENEFEEGIARLLKQYKFNVEDQRENQTEENGVLKLEIKPKKTLVTKLLSMETLIATTEVIVGILIVLFLAKPFMLNIQLLSISAGIPSFYIVFAMIPFARNLKNTLSTRFCRGKDKKRVSSNTFSEIYKDITMNNLLGMSVILAIVYTRGLTWKYSVETLIMVIVGLIIGLPIYIRSTYPFWMCVLAFAIPVPLDNSSLISDGVHGASDYKYLTLDPPKNVSKAACIHVYGFLPCADNIGGYVFQVFSFGCLLIIGDYFLSQGRSKLFVIFEVGFYGGIVFPLLTMFPRIALMISPGLAATHEGALMIVGNNVGVTIGHTIFALTMQWGACVIFGLTSPNSDPSIRRGSIKRTSSDTKNPRRGFYRMKILKSVVEASVDADPKNKKAAGIMLLTLVPFLLVTLPDLLDVQSWSDIIMLITLIISCSSTFIYFVYSYFDTADQKKSLDHAKFELMSEVHKHLQSFSPRTLIRDGQLSKESLKSLFDKIDRNKDGKIQISELKDLTVEFGVFGKMKCDINEFASTLLAEFDKDKNGELDENEFEEGIMKLLNHYKFDNQESPRQNNTYIYRTPSDSVKSLSQGEEAGVLKLEMPKQTLVAKFLSMSTLRAVTKVIGGMLIVVFLAKPFMVNIGLLSVSAGVPSFYSVFAVIPLVRNLKNTLSAHFCRKKDKARIASEKFSEIYRDVTMNNLMGMSITLAIVYSRGLKWEYSIESLLVVVVGIAIGLPAYVRSTYPFWICVMAFAMYIFSLVLIYIHFHLRGQS</sequence>
<evidence type="ECO:0000259" key="6">
    <source>
        <dbReference type="PROSITE" id="PS50222"/>
    </source>
</evidence>
<dbReference type="Gene3D" id="1.10.238.10">
    <property type="entry name" value="EF-hand"/>
    <property type="match status" value="2"/>
</dbReference>
<feature type="transmembrane region" description="Helical" evidence="5">
    <location>
        <begin position="741"/>
        <end position="760"/>
    </location>
</feature>
<feature type="transmembrane region" description="Helical" evidence="5">
    <location>
        <begin position="766"/>
        <end position="788"/>
    </location>
</feature>
<dbReference type="InterPro" id="IPR011992">
    <property type="entry name" value="EF-hand-dom_pair"/>
</dbReference>
<dbReference type="SMART" id="SM00054">
    <property type="entry name" value="EFh"/>
    <property type="match status" value="4"/>
</dbReference>
<feature type="region of interest" description="Disordered" evidence="4">
    <location>
        <begin position="414"/>
        <end position="436"/>
    </location>
</feature>
<feature type="domain" description="EF-hand" evidence="6">
    <location>
        <begin position="870"/>
        <end position="905"/>
    </location>
</feature>
<dbReference type="PANTHER" id="PTHR12758:SF19">
    <property type="entry name" value="APOPTOSIS INHIBITOR 5"/>
    <property type="match status" value="1"/>
</dbReference>
<feature type="domain" description="EF-hand" evidence="6">
    <location>
        <begin position="1366"/>
        <end position="1401"/>
    </location>
</feature>
<feature type="transmembrane region" description="Helical" evidence="5">
    <location>
        <begin position="938"/>
        <end position="961"/>
    </location>
</feature>
<feature type="transmembrane region" description="Helical" evidence="5">
    <location>
        <begin position="612"/>
        <end position="630"/>
    </location>
</feature>
<dbReference type="SUPFAM" id="SSF47473">
    <property type="entry name" value="EF-hand"/>
    <property type="match status" value="1"/>
</dbReference>
<evidence type="ECO:0000256" key="4">
    <source>
        <dbReference type="SAM" id="MobiDB-lite"/>
    </source>
</evidence>
<dbReference type="Pfam" id="PF05918">
    <property type="entry name" value="API5"/>
    <property type="match status" value="1"/>
</dbReference>
<keyword evidence="5" id="KW-0812">Transmembrane</keyword>
<evidence type="ECO:0000256" key="2">
    <source>
        <dbReference type="ARBA" id="ARBA00022703"/>
    </source>
</evidence>
<dbReference type="InterPro" id="IPR016024">
    <property type="entry name" value="ARM-type_fold"/>
</dbReference>
<feature type="transmembrane region" description="Helical" evidence="5">
    <location>
        <begin position="637"/>
        <end position="662"/>
    </location>
</feature>
<feature type="transmembrane region" description="Helical" evidence="5">
    <location>
        <begin position="1208"/>
        <end position="1228"/>
    </location>
</feature>
<reference evidence="7 8" key="1">
    <citation type="submission" date="2020-09" db="EMBL/GenBank/DDBJ databases">
        <authorList>
            <person name="Ashkenazy H."/>
        </authorList>
    </citation>
    <scope>NUCLEOTIDE SEQUENCE [LARGE SCALE GENOMIC DNA]</scope>
    <source>
        <strain evidence="8">cv. Cdm-0</strain>
    </source>
</reference>
<keyword evidence="5" id="KW-0472">Membrane</keyword>
<feature type="transmembrane region" description="Helical" evidence="5">
    <location>
        <begin position="1130"/>
        <end position="1151"/>
    </location>
</feature>
<evidence type="ECO:0000256" key="5">
    <source>
        <dbReference type="SAM" id="Phobius"/>
    </source>
</evidence>
<feature type="transmembrane region" description="Helical" evidence="5">
    <location>
        <begin position="537"/>
        <end position="559"/>
    </location>
</feature>